<accession>B0P6F8</accession>
<reference evidence="1" key="2">
    <citation type="submission" date="2013-09" db="EMBL/GenBank/DDBJ databases">
        <title>Draft genome sequence of Anaerotruncus colihominis(DSM 17241).</title>
        <authorList>
            <person name="Sudarsanam P."/>
            <person name="Ley R."/>
            <person name="Guruge J."/>
            <person name="Turnbaugh P.J."/>
            <person name="Mahowald M."/>
            <person name="Liep D."/>
            <person name="Gordon J."/>
        </authorList>
    </citation>
    <scope>NUCLEOTIDE SEQUENCE</scope>
    <source>
        <strain evidence="1">DSM 17241</strain>
    </source>
</reference>
<evidence type="ECO:0000313" key="1">
    <source>
        <dbReference type="EMBL" id="EDS12783.1"/>
    </source>
</evidence>
<dbReference type="EMBL" id="ABGD02000005">
    <property type="protein sequence ID" value="EDS12783.1"/>
    <property type="molecule type" value="Genomic_DNA"/>
</dbReference>
<proteinExistence type="predicted"/>
<dbReference type="AlphaFoldDB" id="B0P6F8"/>
<sequence>MVFTVFIIIWSKARYYQIFFPVSLNIFTSKPDCTNFPNNIYAKCQLNRKNNTRQKSFASANLCAAHGTSGAVSKIEISIFSVNSSGCRVKKLRIRRDACFCLAFSCCLRTILQFLYY</sequence>
<name>B0P6F8_9FIRM</name>
<protein>
    <submittedName>
        <fullName evidence="1">Uncharacterized protein</fullName>
    </submittedName>
</protein>
<organism evidence="1 2">
    <name type="scientific">Anaerotruncus colihominis DSM 17241</name>
    <dbReference type="NCBI Taxonomy" id="445972"/>
    <lineage>
        <taxon>Bacteria</taxon>
        <taxon>Bacillati</taxon>
        <taxon>Bacillota</taxon>
        <taxon>Clostridia</taxon>
        <taxon>Eubacteriales</taxon>
        <taxon>Oscillospiraceae</taxon>
        <taxon>Anaerotruncus</taxon>
    </lineage>
</organism>
<evidence type="ECO:0000313" key="2">
    <source>
        <dbReference type="Proteomes" id="UP000003803"/>
    </source>
</evidence>
<keyword evidence="2" id="KW-1185">Reference proteome</keyword>
<dbReference type="HOGENOM" id="CLU_2079821_0_0_9"/>
<dbReference type="Proteomes" id="UP000003803">
    <property type="component" value="Unassembled WGS sequence"/>
</dbReference>
<comment type="caution">
    <text evidence="1">The sequence shown here is derived from an EMBL/GenBank/DDBJ whole genome shotgun (WGS) entry which is preliminary data.</text>
</comment>
<gene>
    <name evidence="1" type="ORF">ANACOL_00334</name>
</gene>
<reference evidence="1" key="1">
    <citation type="submission" date="2007-11" db="EMBL/GenBank/DDBJ databases">
        <authorList>
            <person name="Fulton L."/>
            <person name="Clifton S."/>
            <person name="Fulton B."/>
            <person name="Xu J."/>
            <person name="Minx P."/>
            <person name="Pepin K.H."/>
            <person name="Johnson M."/>
            <person name="Thiruvilangam P."/>
            <person name="Bhonagiri V."/>
            <person name="Nash W.E."/>
            <person name="Mardis E.R."/>
            <person name="Wilson R.K."/>
        </authorList>
    </citation>
    <scope>NUCLEOTIDE SEQUENCE [LARGE SCALE GENOMIC DNA]</scope>
    <source>
        <strain evidence="1">DSM 17241</strain>
    </source>
</reference>